<accession>W9YMS3</accession>
<reference evidence="1 2" key="1">
    <citation type="submission" date="2013-03" db="EMBL/GenBank/DDBJ databases">
        <title>The Genome Sequence of Capronia coronata CBS 617.96.</title>
        <authorList>
            <consortium name="The Broad Institute Genomics Platform"/>
            <person name="Cuomo C."/>
            <person name="de Hoog S."/>
            <person name="Gorbushina A."/>
            <person name="Walker B."/>
            <person name="Young S.K."/>
            <person name="Zeng Q."/>
            <person name="Gargeya S."/>
            <person name="Fitzgerald M."/>
            <person name="Haas B."/>
            <person name="Abouelleil A."/>
            <person name="Allen A.W."/>
            <person name="Alvarado L."/>
            <person name="Arachchi H.M."/>
            <person name="Berlin A.M."/>
            <person name="Chapman S.B."/>
            <person name="Gainer-Dewar J."/>
            <person name="Goldberg J."/>
            <person name="Griggs A."/>
            <person name="Gujja S."/>
            <person name="Hansen M."/>
            <person name="Howarth C."/>
            <person name="Imamovic A."/>
            <person name="Ireland A."/>
            <person name="Larimer J."/>
            <person name="McCowan C."/>
            <person name="Murphy C."/>
            <person name="Pearson M."/>
            <person name="Poon T.W."/>
            <person name="Priest M."/>
            <person name="Roberts A."/>
            <person name="Saif S."/>
            <person name="Shea T."/>
            <person name="Sisk P."/>
            <person name="Sykes S."/>
            <person name="Wortman J."/>
            <person name="Nusbaum C."/>
            <person name="Birren B."/>
        </authorList>
    </citation>
    <scope>NUCLEOTIDE SEQUENCE [LARGE SCALE GENOMIC DNA]</scope>
    <source>
        <strain evidence="1 2">CBS 617.96</strain>
    </source>
</reference>
<evidence type="ECO:0000313" key="2">
    <source>
        <dbReference type="Proteomes" id="UP000019484"/>
    </source>
</evidence>
<sequence length="88" mass="10048">MDFIVLKLVTATENRKSLTMCFERLISLKCGHYESYQMDKQGCKYQAGRQCPNYVQLKIREEKNRSCLNCKAHGLAVFGIASPSLRGK</sequence>
<keyword evidence="2" id="KW-1185">Reference proteome</keyword>
<dbReference type="GeneID" id="19158529"/>
<dbReference type="AlphaFoldDB" id="W9YMS3"/>
<dbReference type="RefSeq" id="XP_007722730.1">
    <property type="nucleotide sequence ID" value="XM_007724540.1"/>
</dbReference>
<proteinExistence type="predicted"/>
<dbReference type="OrthoDB" id="4125835at2759"/>
<dbReference type="EMBL" id="AMWN01000003">
    <property type="protein sequence ID" value="EXJ90536.1"/>
    <property type="molecule type" value="Genomic_DNA"/>
</dbReference>
<dbReference type="HOGENOM" id="CLU_190104_0_0_1"/>
<dbReference type="Proteomes" id="UP000019484">
    <property type="component" value="Unassembled WGS sequence"/>
</dbReference>
<evidence type="ECO:0000313" key="1">
    <source>
        <dbReference type="EMBL" id="EXJ90536.1"/>
    </source>
</evidence>
<name>W9YMS3_9EURO</name>
<gene>
    <name evidence="1" type="ORF">A1O1_03639</name>
</gene>
<comment type="caution">
    <text evidence="1">The sequence shown here is derived from an EMBL/GenBank/DDBJ whole genome shotgun (WGS) entry which is preliminary data.</text>
</comment>
<protein>
    <submittedName>
        <fullName evidence="1">Uncharacterized protein</fullName>
    </submittedName>
</protein>
<organism evidence="1 2">
    <name type="scientific">Capronia coronata CBS 617.96</name>
    <dbReference type="NCBI Taxonomy" id="1182541"/>
    <lineage>
        <taxon>Eukaryota</taxon>
        <taxon>Fungi</taxon>
        <taxon>Dikarya</taxon>
        <taxon>Ascomycota</taxon>
        <taxon>Pezizomycotina</taxon>
        <taxon>Eurotiomycetes</taxon>
        <taxon>Chaetothyriomycetidae</taxon>
        <taxon>Chaetothyriales</taxon>
        <taxon>Herpotrichiellaceae</taxon>
        <taxon>Capronia</taxon>
    </lineage>
</organism>
<dbReference type="eggNOG" id="ENOG502T5MD">
    <property type="taxonomic scope" value="Eukaryota"/>
</dbReference>